<feature type="compositionally biased region" description="Low complexity" evidence="1">
    <location>
        <begin position="20"/>
        <end position="32"/>
    </location>
</feature>
<gene>
    <name evidence="2" type="ORF">GGX14DRAFT_544051</name>
</gene>
<dbReference type="EMBL" id="JARJCW010000046">
    <property type="protein sequence ID" value="KAJ7204748.1"/>
    <property type="molecule type" value="Genomic_DNA"/>
</dbReference>
<feature type="region of interest" description="Disordered" evidence="1">
    <location>
        <begin position="10"/>
        <end position="41"/>
    </location>
</feature>
<accession>A0AAD6VED5</accession>
<evidence type="ECO:0000313" key="2">
    <source>
        <dbReference type="EMBL" id="KAJ7204748.1"/>
    </source>
</evidence>
<organism evidence="2 3">
    <name type="scientific">Mycena pura</name>
    <dbReference type="NCBI Taxonomy" id="153505"/>
    <lineage>
        <taxon>Eukaryota</taxon>
        <taxon>Fungi</taxon>
        <taxon>Dikarya</taxon>
        <taxon>Basidiomycota</taxon>
        <taxon>Agaricomycotina</taxon>
        <taxon>Agaricomycetes</taxon>
        <taxon>Agaricomycetidae</taxon>
        <taxon>Agaricales</taxon>
        <taxon>Marasmiineae</taxon>
        <taxon>Mycenaceae</taxon>
        <taxon>Mycena</taxon>
    </lineage>
</organism>
<name>A0AAD6VED5_9AGAR</name>
<proteinExistence type="predicted"/>
<feature type="compositionally biased region" description="Basic and acidic residues" evidence="1">
    <location>
        <begin position="561"/>
        <end position="583"/>
    </location>
</feature>
<protein>
    <submittedName>
        <fullName evidence="2">Uncharacterized protein</fullName>
    </submittedName>
</protein>
<dbReference type="AlphaFoldDB" id="A0AAD6VED5"/>
<evidence type="ECO:0000256" key="1">
    <source>
        <dbReference type="SAM" id="MobiDB-lite"/>
    </source>
</evidence>
<feature type="region of interest" description="Disordered" evidence="1">
    <location>
        <begin position="560"/>
        <end position="598"/>
    </location>
</feature>
<sequence length="598" mass="65600">MPEQLNALLFTDPPTPPNNSPNISPSNSSTLNEDTSQGERSLLVTENSCSTQKDSEGCALEESFSIRCDISKEDDLKRGETIMSSLQADENNVSKFIPGTFSDYATSLISLLLVAARKRSESAAHVLQLFVVANCIPRLQTRASTVKKTYSNLDPIYNWVPTPGDNVQPQWLTVEQQDLLEVLVEAKIPCRENTFEFSEQSAGAWISMLFAFYAELDERIRIGDTVNICGLSVLLIELIKTVGVCLCAIPSFDAVCAGFAKIQGPEAIKLTEKVPAQEESEDQNEEPPDLEDVCHGCLGRETFTERALPNTKAFLRQVASLSTCVIAARSLLHNASKLARQPKLVVEIASISPARTPISLVAPDVVSQYWAQKAGWDELVQEKTSDILTQLAKRSDSKSVPTWHGQVHCEATIMASLLSGSLPPLADGTSEEDVRGVFQRCITEMKLLKGSVPIGVSRKCCPLCAKLANIAATRIEGSLQTELPGHHDNFFAWVPPPDLPPDILQHMERWILDLISEKINPGSTMPRSAQSFDAWDLPEQKISLSEDIVESIINRIRARHGREVDRDKGCASKNSAPDKKKTDPGPGPEVRTAFQSAL</sequence>
<evidence type="ECO:0000313" key="3">
    <source>
        <dbReference type="Proteomes" id="UP001219525"/>
    </source>
</evidence>
<keyword evidence="3" id="KW-1185">Reference proteome</keyword>
<comment type="caution">
    <text evidence="2">The sequence shown here is derived from an EMBL/GenBank/DDBJ whole genome shotgun (WGS) entry which is preliminary data.</text>
</comment>
<reference evidence="2" key="1">
    <citation type="submission" date="2023-03" db="EMBL/GenBank/DDBJ databases">
        <title>Massive genome expansion in bonnet fungi (Mycena s.s.) driven by repeated elements and novel gene families across ecological guilds.</title>
        <authorList>
            <consortium name="Lawrence Berkeley National Laboratory"/>
            <person name="Harder C.B."/>
            <person name="Miyauchi S."/>
            <person name="Viragh M."/>
            <person name="Kuo A."/>
            <person name="Thoen E."/>
            <person name="Andreopoulos B."/>
            <person name="Lu D."/>
            <person name="Skrede I."/>
            <person name="Drula E."/>
            <person name="Henrissat B."/>
            <person name="Morin E."/>
            <person name="Kohler A."/>
            <person name="Barry K."/>
            <person name="LaButti K."/>
            <person name="Morin E."/>
            <person name="Salamov A."/>
            <person name="Lipzen A."/>
            <person name="Mereny Z."/>
            <person name="Hegedus B."/>
            <person name="Baldrian P."/>
            <person name="Stursova M."/>
            <person name="Weitz H."/>
            <person name="Taylor A."/>
            <person name="Grigoriev I.V."/>
            <person name="Nagy L.G."/>
            <person name="Martin F."/>
            <person name="Kauserud H."/>
        </authorList>
    </citation>
    <scope>NUCLEOTIDE SEQUENCE</scope>
    <source>
        <strain evidence="2">9144</strain>
    </source>
</reference>
<dbReference type="Proteomes" id="UP001219525">
    <property type="component" value="Unassembled WGS sequence"/>
</dbReference>